<evidence type="ECO:0000313" key="2">
    <source>
        <dbReference type="EMBL" id="TDB61380.1"/>
    </source>
</evidence>
<dbReference type="AlphaFoldDB" id="A0A4R4K286"/>
<gene>
    <name evidence="2" type="ORF">EZE20_19440</name>
</gene>
<comment type="caution">
    <text evidence="2">The sequence shown here is derived from an EMBL/GenBank/DDBJ whole genome shotgun (WGS) entry which is preliminary data.</text>
</comment>
<dbReference type="Proteomes" id="UP000295706">
    <property type="component" value="Unassembled WGS sequence"/>
</dbReference>
<evidence type="ECO:0000259" key="1">
    <source>
        <dbReference type="Pfam" id="PF00535"/>
    </source>
</evidence>
<dbReference type="SUPFAM" id="SSF53448">
    <property type="entry name" value="Nucleotide-diphospho-sugar transferases"/>
    <property type="match status" value="1"/>
</dbReference>
<proteinExistence type="predicted"/>
<protein>
    <submittedName>
        <fullName evidence="2">Glycosyltransferase</fullName>
    </submittedName>
</protein>
<feature type="domain" description="Glycosyltransferase 2-like" evidence="1">
    <location>
        <begin position="7"/>
        <end position="166"/>
    </location>
</feature>
<sequence length="259" mass="29209">MAPLLTLVTITYNAGNYLERTLQSVANAAALVPGAADQLEYILVDGASTDGTLQIVERFSSLFTLIISEPDRGLYDAMNKGLSMATGRYIWFLNAGDEVHDGQVIARLLHAFNSREDIYYSDALFVQENGDSVGLRSEVTPHALPEAACWQDLATGMKISHQAFIVRRDLAPPYLLDNLSADIDWEINCLKKATSVHRLPFVLCRYLVGGLSVQRHRRSLLDRFAVLRTHFGLGRALWNHVRIVWRAILFRFLHRNKNR</sequence>
<reference evidence="2 3" key="1">
    <citation type="submission" date="2019-02" db="EMBL/GenBank/DDBJ databases">
        <title>Arundinibacter roseus gen. nov., sp. nov., a new member of the family Cytophagaceae.</title>
        <authorList>
            <person name="Szuroczki S."/>
            <person name="Khayer B."/>
            <person name="Sproer C."/>
            <person name="Toumi M."/>
            <person name="Szabo A."/>
            <person name="Felfoldi T."/>
            <person name="Schumann P."/>
            <person name="Toth E."/>
        </authorList>
    </citation>
    <scope>NUCLEOTIDE SEQUENCE [LARGE SCALE GENOMIC DNA]</scope>
    <source>
        <strain evidence="2 3">DMA-k-7a</strain>
    </source>
</reference>
<dbReference type="GO" id="GO:0016758">
    <property type="term" value="F:hexosyltransferase activity"/>
    <property type="evidence" value="ECO:0007669"/>
    <property type="project" value="UniProtKB-ARBA"/>
</dbReference>
<name>A0A4R4K286_9BACT</name>
<dbReference type="PANTHER" id="PTHR22916:SF3">
    <property type="entry name" value="UDP-GLCNAC:BETAGAL BETA-1,3-N-ACETYLGLUCOSAMINYLTRANSFERASE-LIKE PROTEIN 1"/>
    <property type="match status" value="1"/>
</dbReference>
<evidence type="ECO:0000313" key="3">
    <source>
        <dbReference type="Proteomes" id="UP000295706"/>
    </source>
</evidence>
<dbReference type="CDD" id="cd06433">
    <property type="entry name" value="GT_2_WfgS_like"/>
    <property type="match status" value="1"/>
</dbReference>
<dbReference type="InterPro" id="IPR001173">
    <property type="entry name" value="Glyco_trans_2-like"/>
</dbReference>
<dbReference type="PANTHER" id="PTHR22916">
    <property type="entry name" value="GLYCOSYLTRANSFERASE"/>
    <property type="match status" value="1"/>
</dbReference>
<keyword evidence="3" id="KW-1185">Reference proteome</keyword>
<dbReference type="OrthoDB" id="9788101at2"/>
<accession>A0A4R4K286</accession>
<dbReference type="Gene3D" id="3.90.550.10">
    <property type="entry name" value="Spore Coat Polysaccharide Biosynthesis Protein SpsA, Chain A"/>
    <property type="match status" value="1"/>
</dbReference>
<dbReference type="Pfam" id="PF00535">
    <property type="entry name" value="Glycos_transf_2"/>
    <property type="match status" value="1"/>
</dbReference>
<organism evidence="2 3">
    <name type="scientific">Arundinibacter roseus</name>
    <dbReference type="NCBI Taxonomy" id="2070510"/>
    <lineage>
        <taxon>Bacteria</taxon>
        <taxon>Pseudomonadati</taxon>
        <taxon>Bacteroidota</taxon>
        <taxon>Cytophagia</taxon>
        <taxon>Cytophagales</taxon>
        <taxon>Spirosomataceae</taxon>
        <taxon>Arundinibacter</taxon>
    </lineage>
</organism>
<dbReference type="EMBL" id="SMJU01000014">
    <property type="protein sequence ID" value="TDB61380.1"/>
    <property type="molecule type" value="Genomic_DNA"/>
</dbReference>
<keyword evidence="2" id="KW-0808">Transferase</keyword>
<dbReference type="InterPro" id="IPR029044">
    <property type="entry name" value="Nucleotide-diphossugar_trans"/>
</dbReference>
<dbReference type="RefSeq" id="WP_132120826.1">
    <property type="nucleotide sequence ID" value="NZ_SMJU01000014.1"/>
</dbReference>